<dbReference type="KEGG" id="oti:38339208"/>
<feature type="transmembrane region" description="Helical" evidence="17">
    <location>
        <begin position="147"/>
        <end position="167"/>
    </location>
</feature>
<evidence type="ECO:0000256" key="14">
    <source>
        <dbReference type="ARBA" id="ARBA00023128"/>
    </source>
</evidence>
<feature type="transmembrane region" description="Helical" evidence="17">
    <location>
        <begin position="286"/>
        <end position="308"/>
    </location>
</feature>
<comment type="subcellular location">
    <subcellularLocation>
        <location evidence="2">Mitochondrion inner membrane</location>
        <topology evidence="2">Multi-pass membrane protein</topology>
    </subcellularLocation>
</comment>
<keyword evidence="7 17" id="KW-0812">Transmembrane</keyword>
<proteinExistence type="inferred from homology"/>
<feature type="transmembrane region" description="Helical" evidence="17">
    <location>
        <begin position="406"/>
        <end position="431"/>
    </location>
</feature>
<evidence type="ECO:0000256" key="9">
    <source>
        <dbReference type="ARBA" id="ARBA00022967"/>
    </source>
</evidence>
<dbReference type="EC" id="7.1.1.2" evidence="3 17"/>
<dbReference type="PRINTS" id="PR01434">
    <property type="entry name" value="NADHDHGNASE5"/>
</dbReference>
<feature type="transmembrane region" description="Helical" evidence="17">
    <location>
        <begin position="52"/>
        <end position="72"/>
    </location>
</feature>
<evidence type="ECO:0000256" key="7">
    <source>
        <dbReference type="ARBA" id="ARBA00022692"/>
    </source>
</evidence>
<gene>
    <name evidence="21" type="primary">ND5</name>
</gene>
<keyword evidence="8" id="KW-0999">Mitochondrion inner membrane</keyword>
<dbReference type="InterPro" id="IPR003945">
    <property type="entry name" value="NU5C-like"/>
</dbReference>
<dbReference type="InterPro" id="IPR001750">
    <property type="entry name" value="ND/Mrp_TM"/>
</dbReference>
<name>A0A3G2JZX1_9ACAR</name>
<comment type="function">
    <text evidence="17">Core subunit of the mitochondrial membrane respiratory chain NADH dehydrogenase (Complex I) which catalyzes electron transfer from NADH through the respiratory chain, using ubiquinone as an electron acceptor. Essential for the catalytic activity and assembly of complex I.</text>
</comment>
<keyword evidence="15 17" id="KW-0472">Membrane</keyword>
<dbReference type="GO" id="GO:0042773">
    <property type="term" value="P:ATP synthesis coupled electron transport"/>
    <property type="evidence" value="ECO:0007669"/>
    <property type="project" value="InterPro"/>
</dbReference>
<dbReference type="GO" id="GO:0005743">
    <property type="term" value="C:mitochondrial inner membrane"/>
    <property type="evidence" value="ECO:0007669"/>
    <property type="project" value="UniProtKB-SubCell"/>
</dbReference>
<evidence type="ECO:0000259" key="18">
    <source>
        <dbReference type="Pfam" id="PF00361"/>
    </source>
</evidence>
<feature type="transmembrane region" description="Helical" evidence="17">
    <location>
        <begin position="525"/>
        <end position="553"/>
    </location>
</feature>
<evidence type="ECO:0000256" key="3">
    <source>
        <dbReference type="ARBA" id="ARBA00012944"/>
    </source>
</evidence>
<comment type="similarity">
    <text evidence="17">Belongs to the complex I subunit 5 family.</text>
</comment>
<feature type="transmembrane region" description="Helical" evidence="17">
    <location>
        <begin position="262"/>
        <end position="280"/>
    </location>
</feature>
<dbReference type="InterPro" id="IPR001516">
    <property type="entry name" value="Proton_antipo_N"/>
</dbReference>
<keyword evidence="13 17" id="KW-0830">Ubiquinone</keyword>
<keyword evidence="11 17" id="KW-1133">Transmembrane helix</keyword>
<keyword evidence="10" id="KW-0249">Electron transport</keyword>
<sequence>MFFQWGVYMFILSIFFFTLGVWFMMYMNVLVIEYFLLVLGDFELKFYLLFDWMSMMFVCVVLFISCMVIFYSNDYMESEKFKNYFCYGVLLFVGSMLMMIMSPNLLMILLGWDGLGLVSYCLVIFYQNYKSDSAGMITVMSNRIGDVMILLSFVFLLNFGNLDFLVFKKMFFVGGLMLIIAGMTKSAQIPFSAWLPAAMAAPTPVSSLVHSSTLVTAGVYLLIRLDMLFCISGFSWFLSFLALLTMVMSGVGAVLEMDLKKIIALSTLSQLGLMMLILSLGETGLAFFHLLTHALFKAMLFLCAGFMIHSSLGGQDIRFMGFFFCSNPLIGMSFSLANLSLFGLPFLSGFYSKDMILEFVYANKENWFTTSLVVLATVMTCVYSLRVMYYSMWSGSSKLVVFSSHWSFWMEVPVFLMGLLVIFFGSMMSWIMFSCWDLSIMMLKIKMVNVVILGLGCWVFYSLYSGFIGIINLSKVNDFFGSMWFLSISSGSLSVKSLVSGLYYYSFDNGWLEEIGPQGVYKFNYAASMFVQWFQVSNLKNIIILMFFIVFLFF</sequence>
<dbReference type="PANTHER" id="PTHR42829:SF2">
    <property type="entry name" value="NADH-UBIQUINONE OXIDOREDUCTASE CHAIN 5"/>
    <property type="match status" value="1"/>
</dbReference>
<keyword evidence="9" id="KW-1278">Translocase</keyword>
<evidence type="ECO:0000256" key="6">
    <source>
        <dbReference type="ARBA" id="ARBA00022660"/>
    </source>
</evidence>
<keyword evidence="6" id="KW-0679">Respiratory chain</keyword>
<evidence type="ECO:0000256" key="12">
    <source>
        <dbReference type="ARBA" id="ARBA00023027"/>
    </source>
</evidence>
<feature type="domain" description="NADH-Ubiquinone oxidoreductase (complex I) chain 5 N-terminal" evidence="19">
    <location>
        <begin position="39"/>
        <end position="85"/>
    </location>
</feature>
<feature type="transmembrane region" description="Helical" evidence="17">
    <location>
        <begin position="451"/>
        <end position="471"/>
    </location>
</feature>
<feature type="transmembrane region" description="Helical" evidence="17">
    <location>
        <begin position="207"/>
        <end position="223"/>
    </location>
</feature>
<protein>
    <recommendedName>
        <fullName evidence="4 17">NADH-ubiquinone oxidoreductase chain 5</fullName>
        <ecNumber evidence="3 17">7.1.1.2</ecNumber>
    </recommendedName>
</protein>
<feature type="transmembrane region" description="Helical" evidence="17">
    <location>
        <begin position="7"/>
        <end position="32"/>
    </location>
</feature>
<dbReference type="AlphaFoldDB" id="A0A3G2JZX1"/>
<feature type="transmembrane region" description="Helical" evidence="17">
    <location>
        <begin position="367"/>
        <end position="385"/>
    </location>
</feature>
<evidence type="ECO:0000256" key="2">
    <source>
        <dbReference type="ARBA" id="ARBA00004448"/>
    </source>
</evidence>
<dbReference type="Pfam" id="PF06455">
    <property type="entry name" value="NADH5_C"/>
    <property type="match status" value="1"/>
</dbReference>
<comment type="catalytic activity">
    <reaction evidence="16 17">
        <text>a ubiquinone + NADH + 5 H(+)(in) = a ubiquinol + NAD(+) + 4 H(+)(out)</text>
        <dbReference type="Rhea" id="RHEA:29091"/>
        <dbReference type="Rhea" id="RHEA-COMP:9565"/>
        <dbReference type="Rhea" id="RHEA-COMP:9566"/>
        <dbReference type="ChEBI" id="CHEBI:15378"/>
        <dbReference type="ChEBI" id="CHEBI:16389"/>
        <dbReference type="ChEBI" id="CHEBI:17976"/>
        <dbReference type="ChEBI" id="CHEBI:57540"/>
        <dbReference type="ChEBI" id="CHEBI:57945"/>
        <dbReference type="EC" id="7.1.1.2"/>
    </reaction>
</comment>
<keyword evidence="12 17" id="KW-0520">NAD</keyword>
<feature type="transmembrane region" description="Helical" evidence="17">
    <location>
        <begin position="235"/>
        <end position="255"/>
    </location>
</feature>
<evidence type="ECO:0000259" key="20">
    <source>
        <dbReference type="Pfam" id="PF06455"/>
    </source>
</evidence>
<feature type="domain" description="NADH:quinone oxidoreductase/Mrp antiporter transmembrane" evidence="18">
    <location>
        <begin position="102"/>
        <end position="380"/>
    </location>
</feature>
<dbReference type="GO" id="GO:0008137">
    <property type="term" value="F:NADH dehydrogenase (ubiquinone) activity"/>
    <property type="evidence" value="ECO:0007669"/>
    <property type="project" value="UniProtKB-EC"/>
</dbReference>
<dbReference type="GeneID" id="38339208"/>
<evidence type="ECO:0000256" key="13">
    <source>
        <dbReference type="ARBA" id="ARBA00023075"/>
    </source>
</evidence>
<evidence type="ECO:0000256" key="10">
    <source>
        <dbReference type="ARBA" id="ARBA00022982"/>
    </source>
</evidence>
<feature type="transmembrane region" description="Helical" evidence="17">
    <location>
        <begin position="320"/>
        <end position="347"/>
    </location>
</feature>
<dbReference type="EMBL" id="MF818021">
    <property type="protein sequence ID" value="AYN50592.1"/>
    <property type="molecule type" value="Genomic_DNA"/>
</dbReference>
<evidence type="ECO:0000256" key="16">
    <source>
        <dbReference type="ARBA" id="ARBA00049551"/>
    </source>
</evidence>
<evidence type="ECO:0000256" key="11">
    <source>
        <dbReference type="ARBA" id="ARBA00022989"/>
    </source>
</evidence>
<keyword evidence="5 17" id="KW-0813">Transport</keyword>
<accession>A0A3G2JZX1</accession>
<dbReference type="RefSeq" id="YP_009536327.1">
    <property type="nucleotide sequence ID" value="NC_039829.1"/>
</dbReference>
<evidence type="ECO:0000313" key="21">
    <source>
        <dbReference type="EMBL" id="AYN50592.1"/>
    </source>
</evidence>
<feature type="domain" description="NADH dehydrogenase subunit 5 C-terminal" evidence="20">
    <location>
        <begin position="383"/>
        <end position="553"/>
    </location>
</feature>
<keyword evidence="14 17" id="KW-0496">Mitochondrion</keyword>
<geneLocation type="mitochondrion" evidence="21"/>
<dbReference type="Pfam" id="PF00662">
    <property type="entry name" value="Proton_antipo_N"/>
    <property type="match status" value="1"/>
</dbReference>
<dbReference type="Pfam" id="PF00361">
    <property type="entry name" value="Proton_antipo_M"/>
    <property type="match status" value="1"/>
</dbReference>
<comment type="function">
    <text evidence="1">Core subunit of the mitochondrial membrane respiratory chain NADH dehydrogenase (Complex I) that is believed to belong to the minimal assembly required for catalysis. Complex I functions in the transfer of electrons from NADH to the respiratory chain. The immediate electron acceptor for the enzyme is believed to be ubiquinone.</text>
</comment>
<feature type="transmembrane region" description="Helical" evidence="17">
    <location>
        <begin position="84"/>
        <end position="101"/>
    </location>
</feature>
<dbReference type="GO" id="GO:0003954">
    <property type="term" value="F:NADH dehydrogenase activity"/>
    <property type="evidence" value="ECO:0007669"/>
    <property type="project" value="TreeGrafter"/>
</dbReference>
<evidence type="ECO:0000256" key="17">
    <source>
        <dbReference type="RuleBase" id="RU003404"/>
    </source>
</evidence>
<organism evidence="21">
    <name type="scientific">Ornithodoros turicata</name>
    <dbReference type="NCBI Taxonomy" id="34597"/>
    <lineage>
        <taxon>Eukaryota</taxon>
        <taxon>Metazoa</taxon>
        <taxon>Ecdysozoa</taxon>
        <taxon>Arthropoda</taxon>
        <taxon>Chelicerata</taxon>
        <taxon>Arachnida</taxon>
        <taxon>Acari</taxon>
        <taxon>Parasitiformes</taxon>
        <taxon>Ixodida</taxon>
        <taxon>Ixodoidea</taxon>
        <taxon>Argasidae</taxon>
        <taxon>Ornithodorinae</taxon>
        <taxon>Ornithodoros</taxon>
    </lineage>
</organism>
<dbReference type="CTD" id="4540"/>
<dbReference type="PANTHER" id="PTHR42829">
    <property type="entry name" value="NADH-UBIQUINONE OXIDOREDUCTASE CHAIN 5"/>
    <property type="match status" value="1"/>
</dbReference>
<evidence type="ECO:0000256" key="8">
    <source>
        <dbReference type="ARBA" id="ARBA00022792"/>
    </source>
</evidence>
<feature type="transmembrane region" description="Helical" evidence="17">
    <location>
        <begin position="107"/>
        <end position="126"/>
    </location>
</feature>
<evidence type="ECO:0000256" key="15">
    <source>
        <dbReference type="ARBA" id="ARBA00023136"/>
    </source>
</evidence>
<evidence type="ECO:0000259" key="19">
    <source>
        <dbReference type="Pfam" id="PF00662"/>
    </source>
</evidence>
<evidence type="ECO:0000256" key="4">
    <source>
        <dbReference type="ARBA" id="ARBA00021096"/>
    </source>
</evidence>
<dbReference type="GO" id="GO:0015990">
    <property type="term" value="P:electron transport coupled proton transport"/>
    <property type="evidence" value="ECO:0007669"/>
    <property type="project" value="TreeGrafter"/>
</dbReference>
<dbReference type="InterPro" id="IPR010934">
    <property type="entry name" value="NADH_DH_su5_C"/>
</dbReference>
<evidence type="ECO:0000256" key="1">
    <source>
        <dbReference type="ARBA" id="ARBA00003257"/>
    </source>
</evidence>
<reference evidence="21" key="1">
    <citation type="journal article" date="2019" name="Ticks Tick Borne Dis.">
        <title>Argasid and ixodid systematics: Implications for soft tick evolution and systematics, with a new argasid species list.</title>
        <authorList>
            <person name="Mans B.J."/>
            <person name="Featherston J."/>
            <person name="Kvas M."/>
            <person name="Pillay K.A."/>
            <person name="de Klerk D.G."/>
            <person name="Pienaar R."/>
            <person name="de Castro M.H."/>
            <person name="Schwan T.G."/>
            <person name="Lopez J.E."/>
            <person name="Teel P."/>
            <person name="Perez de Leon A.A."/>
            <person name="Sonenshine D.E."/>
            <person name="Egekwu N.I."/>
            <person name="Bakkes D.K."/>
            <person name="Heyne H."/>
            <person name="Kanduma E.G."/>
            <person name="Nyangiwe N."/>
            <person name="Bouattour A."/>
            <person name="Latif A.A."/>
        </authorList>
    </citation>
    <scope>NUCLEOTIDE SEQUENCE</scope>
    <source>
        <strain evidence="21">Kansas</strain>
    </source>
</reference>
<evidence type="ECO:0000256" key="5">
    <source>
        <dbReference type="ARBA" id="ARBA00022448"/>
    </source>
</evidence>